<protein>
    <submittedName>
        <fullName evidence="1">Uncharacterized protein</fullName>
    </submittedName>
</protein>
<proteinExistence type="predicted"/>
<name>B9GZD0_POPTR</name>
<organism evidence="1 2">
    <name type="scientific">Populus trichocarpa</name>
    <name type="common">Western balsam poplar</name>
    <name type="synonym">Populus balsamifera subsp. trichocarpa</name>
    <dbReference type="NCBI Taxonomy" id="3694"/>
    <lineage>
        <taxon>Eukaryota</taxon>
        <taxon>Viridiplantae</taxon>
        <taxon>Streptophyta</taxon>
        <taxon>Embryophyta</taxon>
        <taxon>Tracheophyta</taxon>
        <taxon>Spermatophyta</taxon>
        <taxon>Magnoliopsida</taxon>
        <taxon>eudicotyledons</taxon>
        <taxon>Gunneridae</taxon>
        <taxon>Pentapetalae</taxon>
        <taxon>rosids</taxon>
        <taxon>fabids</taxon>
        <taxon>Malpighiales</taxon>
        <taxon>Salicaceae</taxon>
        <taxon>Saliceae</taxon>
        <taxon>Populus</taxon>
    </lineage>
</organism>
<dbReference type="AlphaFoldDB" id="B9GZD0"/>
<dbReference type="InParanoid" id="B9GZD0"/>
<evidence type="ECO:0000313" key="2">
    <source>
        <dbReference type="Proteomes" id="UP000006729"/>
    </source>
</evidence>
<keyword evidence="2" id="KW-1185">Reference proteome</keyword>
<accession>B9GZD0</accession>
<dbReference type="HOGENOM" id="CLU_1689704_0_0_1"/>
<dbReference type="Proteomes" id="UP000006729">
    <property type="component" value="Chromosome 3"/>
</dbReference>
<dbReference type="EMBL" id="CM009292">
    <property type="protein sequence ID" value="PNT46013.1"/>
    <property type="molecule type" value="Genomic_DNA"/>
</dbReference>
<gene>
    <name evidence="1" type="ORF">POPTR_003G167300</name>
</gene>
<reference evidence="1 2" key="1">
    <citation type="journal article" date="2006" name="Science">
        <title>The genome of black cottonwood, Populus trichocarpa (Torr. &amp; Gray).</title>
        <authorList>
            <person name="Tuskan G.A."/>
            <person name="Difazio S."/>
            <person name="Jansson S."/>
            <person name="Bohlmann J."/>
            <person name="Grigoriev I."/>
            <person name="Hellsten U."/>
            <person name="Putnam N."/>
            <person name="Ralph S."/>
            <person name="Rombauts S."/>
            <person name="Salamov A."/>
            <person name="Schein J."/>
            <person name="Sterck L."/>
            <person name="Aerts A."/>
            <person name="Bhalerao R.R."/>
            <person name="Bhalerao R.P."/>
            <person name="Blaudez D."/>
            <person name="Boerjan W."/>
            <person name="Brun A."/>
            <person name="Brunner A."/>
            <person name="Busov V."/>
            <person name="Campbell M."/>
            <person name="Carlson J."/>
            <person name="Chalot M."/>
            <person name="Chapman J."/>
            <person name="Chen G.L."/>
            <person name="Cooper D."/>
            <person name="Coutinho P.M."/>
            <person name="Couturier J."/>
            <person name="Covert S."/>
            <person name="Cronk Q."/>
            <person name="Cunningham R."/>
            <person name="Davis J."/>
            <person name="Degroeve S."/>
            <person name="Dejardin A."/>
            <person name="Depamphilis C."/>
            <person name="Detter J."/>
            <person name="Dirks B."/>
            <person name="Dubchak I."/>
            <person name="Duplessis S."/>
            <person name="Ehlting J."/>
            <person name="Ellis B."/>
            <person name="Gendler K."/>
            <person name="Goodstein D."/>
            <person name="Gribskov M."/>
            <person name="Grimwood J."/>
            <person name="Groover A."/>
            <person name="Gunter L."/>
            <person name="Hamberger B."/>
            <person name="Heinze B."/>
            <person name="Helariutta Y."/>
            <person name="Henrissat B."/>
            <person name="Holligan D."/>
            <person name="Holt R."/>
            <person name="Huang W."/>
            <person name="Islam-Faridi N."/>
            <person name="Jones S."/>
            <person name="Jones-Rhoades M."/>
            <person name="Jorgensen R."/>
            <person name="Joshi C."/>
            <person name="Kangasjarvi J."/>
            <person name="Karlsson J."/>
            <person name="Kelleher C."/>
            <person name="Kirkpatrick R."/>
            <person name="Kirst M."/>
            <person name="Kohler A."/>
            <person name="Kalluri U."/>
            <person name="Larimer F."/>
            <person name="Leebens-Mack J."/>
            <person name="Leple J.C."/>
            <person name="Locascio P."/>
            <person name="Lou Y."/>
            <person name="Lucas S."/>
            <person name="Martin F."/>
            <person name="Montanini B."/>
            <person name="Napoli C."/>
            <person name="Nelson D.R."/>
            <person name="Nelson C."/>
            <person name="Nieminen K."/>
            <person name="Nilsson O."/>
            <person name="Pereda V."/>
            <person name="Peter G."/>
            <person name="Philippe R."/>
            <person name="Pilate G."/>
            <person name="Poliakov A."/>
            <person name="Razumovskaya J."/>
            <person name="Richardson P."/>
            <person name="Rinaldi C."/>
            <person name="Ritland K."/>
            <person name="Rouze P."/>
            <person name="Ryaboy D."/>
            <person name="Schmutz J."/>
            <person name="Schrader J."/>
            <person name="Segerman B."/>
            <person name="Shin H."/>
            <person name="Siddiqui A."/>
            <person name="Sterky F."/>
            <person name="Terry A."/>
            <person name="Tsai C.J."/>
            <person name="Uberbacher E."/>
            <person name="Unneberg P."/>
            <person name="Vahala J."/>
            <person name="Wall K."/>
            <person name="Wessler S."/>
            <person name="Yang G."/>
            <person name="Yin T."/>
            <person name="Douglas C."/>
            <person name="Marra M."/>
            <person name="Sandberg G."/>
            <person name="Van de Peer Y."/>
            <person name="Rokhsar D."/>
        </authorList>
    </citation>
    <scope>NUCLEOTIDE SEQUENCE [LARGE SCALE GENOMIC DNA]</scope>
    <source>
        <strain evidence="2">cv. Nisqually</strain>
    </source>
</reference>
<sequence>MGYLQVIHINHLFDGPLQAEILFLFSSARADVAAPANIVLTEDNHNQEQDSPGSVEDGEILIVFPCRGRVTLHGGCVGLLGIQIGAEFDCVGLPGTVTLRRQRGNSATFRNLAPKLPVRSKPYLTAQSSALRALQAPIPAANPATNLPTESPHKPR</sequence>
<evidence type="ECO:0000313" key="1">
    <source>
        <dbReference type="EMBL" id="PNT46013.1"/>
    </source>
</evidence>